<reference evidence="1 2" key="1">
    <citation type="submission" date="2015-02" db="EMBL/GenBank/DDBJ databases">
        <title>Draft genome sequence of Kitasatospora griseola MF730-N6, a bafilomycin, terpentecin and satosporin producer.</title>
        <authorList>
            <person name="Arens J.C."/>
            <person name="Haltli B."/>
            <person name="Kerr R.G."/>
        </authorList>
    </citation>
    <scope>NUCLEOTIDE SEQUENCE [LARGE SCALE GENOMIC DNA]</scope>
    <source>
        <strain evidence="1 2">MF730-N6</strain>
    </source>
</reference>
<sequence>MSGQSSLRRVSCTGGACRRAGDRAAAAGPDPSTRPPLLGILPVEPVIWASIAQQLGAARVND</sequence>
<dbReference type="Proteomes" id="UP000032066">
    <property type="component" value="Unassembled WGS sequence"/>
</dbReference>
<comment type="caution">
    <text evidence="1">The sequence shown here is derived from an EMBL/GenBank/DDBJ whole genome shotgun (WGS) entry which is preliminary data.</text>
</comment>
<proteinExistence type="predicted"/>
<gene>
    <name evidence="1" type="ORF">TR51_17440</name>
</gene>
<evidence type="ECO:0000313" key="2">
    <source>
        <dbReference type="Proteomes" id="UP000032066"/>
    </source>
</evidence>
<dbReference type="AlphaFoldDB" id="A0A0D0NBI2"/>
<keyword evidence="2" id="KW-1185">Reference proteome</keyword>
<accession>A0A0D0NBI2</accession>
<dbReference type="EMBL" id="JXZB01000002">
    <property type="protein sequence ID" value="KIQ65605.1"/>
    <property type="molecule type" value="Genomic_DNA"/>
</dbReference>
<protein>
    <submittedName>
        <fullName evidence="1">Uncharacterized protein</fullName>
    </submittedName>
</protein>
<evidence type="ECO:0000313" key="1">
    <source>
        <dbReference type="EMBL" id="KIQ65605.1"/>
    </source>
</evidence>
<name>A0A0D0NBI2_KITGR</name>
<dbReference type="RefSeq" id="WP_043911907.1">
    <property type="nucleotide sequence ID" value="NZ_JXZB01000002.1"/>
</dbReference>
<organism evidence="1 2">
    <name type="scientific">Kitasatospora griseola</name>
    <name type="common">Streptomyces griseolosporeus</name>
    <dbReference type="NCBI Taxonomy" id="2064"/>
    <lineage>
        <taxon>Bacteria</taxon>
        <taxon>Bacillati</taxon>
        <taxon>Actinomycetota</taxon>
        <taxon>Actinomycetes</taxon>
        <taxon>Kitasatosporales</taxon>
        <taxon>Streptomycetaceae</taxon>
        <taxon>Kitasatospora</taxon>
    </lineage>
</organism>
<dbReference type="PATRIC" id="fig|2064.6.peg.3741"/>